<dbReference type="PROSITE" id="PS00624">
    <property type="entry name" value="GMC_OXRED_2"/>
    <property type="match status" value="1"/>
</dbReference>
<proteinExistence type="inferred from homology"/>
<protein>
    <submittedName>
        <fullName evidence="8">Glucose-methanol-choline oxidoreductase</fullName>
    </submittedName>
</protein>
<keyword evidence="3 5" id="KW-0285">Flavoprotein</keyword>
<evidence type="ECO:0000256" key="4">
    <source>
        <dbReference type="ARBA" id="ARBA00022827"/>
    </source>
</evidence>
<dbReference type="GO" id="GO:0050660">
    <property type="term" value="F:flavin adenine dinucleotide binding"/>
    <property type="evidence" value="ECO:0007669"/>
    <property type="project" value="InterPro"/>
</dbReference>
<dbReference type="GO" id="GO:0016614">
    <property type="term" value="F:oxidoreductase activity, acting on CH-OH group of donors"/>
    <property type="evidence" value="ECO:0007669"/>
    <property type="project" value="InterPro"/>
</dbReference>
<reference evidence="8 9" key="1">
    <citation type="submission" date="2020-02" db="EMBL/GenBank/DDBJ databases">
        <title>Genome sequence of the type strain CCBAU10050 of Rhizobium daejeonense.</title>
        <authorList>
            <person name="Gao J."/>
            <person name="Sun J."/>
        </authorList>
    </citation>
    <scope>NUCLEOTIDE SEQUENCE [LARGE SCALE GENOMIC DNA]</scope>
    <source>
        <strain evidence="8 9">CCBAU10050</strain>
    </source>
</reference>
<dbReference type="PROSITE" id="PS00623">
    <property type="entry name" value="GMC_OXRED_1"/>
    <property type="match status" value="1"/>
</dbReference>
<feature type="domain" description="Glucose-methanol-choline oxidoreductase N-terminal" evidence="6">
    <location>
        <begin position="91"/>
        <end position="114"/>
    </location>
</feature>
<dbReference type="InterPro" id="IPR000172">
    <property type="entry name" value="GMC_OxRdtase_N"/>
</dbReference>
<keyword evidence="9" id="KW-1185">Reference proteome</keyword>
<dbReference type="Gene3D" id="3.30.410.40">
    <property type="match status" value="1"/>
</dbReference>
<evidence type="ECO:0000313" key="8">
    <source>
        <dbReference type="EMBL" id="NGO66457.1"/>
    </source>
</evidence>
<dbReference type="Pfam" id="PF00732">
    <property type="entry name" value="GMC_oxred_N"/>
    <property type="match status" value="1"/>
</dbReference>
<name>A0A6M1SAF5_9HYPH</name>
<comment type="similarity">
    <text evidence="2 5">Belongs to the GMC oxidoreductase family.</text>
</comment>
<comment type="cofactor">
    <cofactor evidence="1">
        <name>FAD</name>
        <dbReference type="ChEBI" id="CHEBI:57692"/>
    </cofactor>
</comment>
<organism evidence="8 9">
    <name type="scientific">Rhizobium daejeonense</name>
    <dbReference type="NCBI Taxonomy" id="240521"/>
    <lineage>
        <taxon>Bacteria</taxon>
        <taxon>Pseudomonadati</taxon>
        <taxon>Pseudomonadota</taxon>
        <taxon>Alphaproteobacteria</taxon>
        <taxon>Hyphomicrobiales</taxon>
        <taxon>Rhizobiaceae</taxon>
        <taxon>Rhizobium/Agrobacterium group</taxon>
        <taxon>Rhizobium</taxon>
    </lineage>
</organism>
<gene>
    <name evidence="8" type="ORF">G6N76_22585</name>
</gene>
<dbReference type="InterPro" id="IPR036188">
    <property type="entry name" value="FAD/NAD-bd_sf"/>
</dbReference>
<dbReference type="RefSeq" id="WP_163901203.1">
    <property type="nucleotide sequence ID" value="NZ_CP048427.1"/>
</dbReference>
<dbReference type="Gene3D" id="3.50.50.60">
    <property type="entry name" value="FAD/NAD(P)-binding domain"/>
    <property type="match status" value="1"/>
</dbReference>
<dbReference type="EMBL" id="JAAKZH010000011">
    <property type="protein sequence ID" value="NGO66457.1"/>
    <property type="molecule type" value="Genomic_DNA"/>
</dbReference>
<dbReference type="Pfam" id="PF05199">
    <property type="entry name" value="GMC_oxred_C"/>
    <property type="match status" value="1"/>
</dbReference>
<evidence type="ECO:0000256" key="5">
    <source>
        <dbReference type="RuleBase" id="RU003968"/>
    </source>
</evidence>
<evidence type="ECO:0000256" key="2">
    <source>
        <dbReference type="ARBA" id="ARBA00010790"/>
    </source>
</evidence>
<dbReference type="AlphaFoldDB" id="A0A6M1SAF5"/>
<dbReference type="InterPro" id="IPR007867">
    <property type="entry name" value="GMC_OxRtase_C"/>
</dbReference>
<dbReference type="InterPro" id="IPR012132">
    <property type="entry name" value="GMC_OxRdtase"/>
</dbReference>
<evidence type="ECO:0000256" key="3">
    <source>
        <dbReference type="ARBA" id="ARBA00022630"/>
    </source>
</evidence>
<comment type="caution">
    <text evidence="8">The sequence shown here is derived from an EMBL/GenBank/DDBJ whole genome shotgun (WGS) entry which is preliminary data.</text>
</comment>
<evidence type="ECO:0000256" key="1">
    <source>
        <dbReference type="ARBA" id="ARBA00001974"/>
    </source>
</evidence>
<keyword evidence="4 5" id="KW-0274">FAD</keyword>
<dbReference type="SUPFAM" id="SSF54373">
    <property type="entry name" value="FAD-linked reductases, C-terminal domain"/>
    <property type="match status" value="1"/>
</dbReference>
<feature type="domain" description="Glucose-methanol-choline oxidoreductase N-terminal" evidence="7">
    <location>
        <begin position="263"/>
        <end position="277"/>
    </location>
</feature>
<evidence type="ECO:0000259" key="6">
    <source>
        <dbReference type="PROSITE" id="PS00623"/>
    </source>
</evidence>
<dbReference type="PIRSF" id="PIRSF000137">
    <property type="entry name" value="Alcohol_oxidase"/>
    <property type="match status" value="1"/>
</dbReference>
<accession>A0A6M1SAF5</accession>
<dbReference type="Proteomes" id="UP000477849">
    <property type="component" value="Unassembled WGS sequence"/>
</dbReference>
<evidence type="ECO:0000313" key="9">
    <source>
        <dbReference type="Proteomes" id="UP000477849"/>
    </source>
</evidence>
<dbReference type="PANTHER" id="PTHR11552:SF147">
    <property type="entry name" value="CHOLINE DEHYDROGENASE, MITOCHONDRIAL"/>
    <property type="match status" value="1"/>
</dbReference>
<sequence>MPTTVPTRPLEKAYDYIIIGSGSGGSPVVRRLIDGTDATVLLIEAGEPGIGVAEIDDPREWVPLGRSRWDWGYSYTPTPRVNGRTIGIPRGKALGGSSAINALMWYRGNPLDYDVWQQAGCDGWSFADCLPFFKKAEDWEGGETALRGAGGPLKITTSTKLHPIAQAMLDGSPELGIPVIADPNGESNEGACPSNFNIVDGKRWSSANGYLFPVLGNERLTVLTGSHAIGLVVEGGRCTGVRHLVDGKPVETSATTQVVLAAGAIDTPRLMMLSGIGDPAELKRLGIPLVHALPGVGLNLQDHPLVQACVFRSKVPMGEKLDNGGGTMLNWKSRPDLVQPDVHSFPVQGNSAEPRLRELYDMSGDVFSLGAGLMHSKSIGYLKMLSADPFGPLDIQPNYLAEESDLEALVSAVYTIMDLAQTSAFADLFAGFAAPDRKLSRADAVEFVRNGCSTFFHTSGTAKMGKDDMAVVDARLRVHGLEGLTISDASVIPVIPTCNTHAPVTMIGERAAAFLMEAA</sequence>
<evidence type="ECO:0000259" key="7">
    <source>
        <dbReference type="PROSITE" id="PS00624"/>
    </source>
</evidence>
<dbReference type="SUPFAM" id="SSF51905">
    <property type="entry name" value="FAD/NAD(P)-binding domain"/>
    <property type="match status" value="1"/>
</dbReference>
<dbReference type="PANTHER" id="PTHR11552">
    <property type="entry name" value="GLUCOSE-METHANOL-CHOLINE GMC OXIDOREDUCTASE"/>
    <property type="match status" value="1"/>
</dbReference>